<dbReference type="RefSeq" id="WP_139107222.1">
    <property type="nucleotide sequence ID" value="NZ_VDFR01000207.1"/>
</dbReference>
<dbReference type="InterPro" id="IPR000873">
    <property type="entry name" value="AMP-dep_synth/lig_dom"/>
</dbReference>
<gene>
    <name evidence="2" type="ORF">FHE65_32195</name>
</gene>
<dbReference type="EMBL" id="VDFR01000207">
    <property type="protein sequence ID" value="TNC31042.1"/>
    <property type="molecule type" value="Genomic_DNA"/>
</dbReference>
<evidence type="ECO:0000259" key="1">
    <source>
        <dbReference type="Pfam" id="PF00501"/>
    </source>
</evidence>
<dbReference type="Gene3D" id="3.40.50.12780">
    <property type="entry name" value="N-terminal domain of ligase-like"/>
    <property type="match status" value="1"/>
</dbReference>
<dbReference type="AlphaFoldDB" id="A0A5C4MCJ8"/>
<organism evidence="2 3">
    <name type="scientific">Mumia zhuanghuii</name>
    <dbReference type="NCBI Taxonomy" id="2585211"/>
    <lineage>
        <taxon>Bacteria</taxon>
        <taxon>Bacillati</taxon>
        <taxon>Actinomycetota</taxon>
        <taxon>Actinomycetes</taxon>
        <taxon>Propionibacteriales</taxon>
        <taxon>Nocardioidaceae</taxon>
        <taxon>Mumia</taxon>
    </lineage>
</organism>
<evidence type="ECO:0000313" key="2">
    <source>
        <dbReference type="EMBL" id="TNC31042.1"/>
    </source>
</evidence>
<dbReference type="InterPro" id="IPR042099">
    <property type="entry name" value="ANL_N_sf"/>
</dbReference>
<dbReference type="OrthoDB" id="3746879at2"/>
<dbReference type="SUPFAM" id="SSF56801">
    <property type="entry name" value="Acetyl-CoA synthetase-like"/>
    <property type="match status" value="1"/>
</dbReference>
<name>A0A5C4MCJ8_9ACTN</name>
<protein>
    <submittedName>
        <fullName evidence="2">Propionyl-CoA synthetase</fullName>
    </submittedName>
</protein>
<dbReference type="Proteomes" id="UP000306740">
    <property type="component" value="Unassembled WGS sequence"/>
</dbReference>
<sequence length="238" mass="24178">MSGPRWFSPPQDPADPSTGRLNVVYDALDRLVVGGVAEAPALRSAAGAVSYAVLLEQVASMGGLMRALGVREGDAVAVAAVPSPEAIVALLAVARVGATVWVGREPGPLVERSDPALVVADGNQMPDVAAAVDALDAARPRAVVVVRPGEWPLVETRDVAWDPALKAGATDPAPVVPVAGGTALVTTGSGDAVAHDDPSLATSYEEPVEIGSAWDETTVVTILSGLMSGQGVVLDARR</sequence>
<feature type="domain" description="AMP-dependent synthetase/ligase" evidence="1">
    <location>
        <begin position="38"/>
        <end position="100"/>
    </location>
</feature>
<proteinExistence type="predicted"/>
<accession>A0A5C4MCJ8</accession>
<comment type="caution">
    <text evidence="2">The sequence shown here is derived from an EMBL/GenBank/DDBJ whole genome shotgun (WGS) entry which is preliminary data.</text>
</comment>
<dbReference type="Pfam" id="PF00501">
    <property type="entry name" value="AMP-binding"/>
    <property type="match status" value="1"/>
</dbReference>
<evidence type="ECO:0000313" key="3">
    <source>
        <dbReference type="Proteomes" id="UP000306740"/>
    </source>
</evidence>
<reference evidence="2 3" key="1">
    <citation type="submission" date="2019-05" db="EMBL/GenBank/DDBJ databases">
        <title>Mumia sp. nov., isolated from the intestinal contents of plateau pika (Ochotona curzoniae) in the Qinghai-Tibet plateau of China.</title>
        <authorList>
            <person name="Tian Z."/>
        </authorList>
    </citation>
    <scope>NUCLEOTIDE SEQUENCE [LARGE SCALE GENOMIC DNA]</scope>
    <source>
        <strain evidence="3">527</strain>
    </source>
</reference>